<comment type="similarity">
    <text evidence="1">Belongs to the esterase D family.</text>
</comment>
<dbReference type="EMBL" id="CP098023">
    <property type="protein sequence ID" value="WKD51262.1"/>
    <property type="molecule type" value="Genomic_DNA"/>
</dbReference>
<reference evidence="4 5" key="1">
    <citation type="submission" date="2022-05" db="EMBL/GenBank/DDBJ databases">
        <title>Microbulbifer sp. nov., isolated from sponge.</title>
        <authorList>
            <person name="Gao L."/>
        </authorList>
    </citation>
    <scope>NUCLEOTIDE SEQUENCE [LARGE SCALE GENOMIC DNA]</scope>
    <source>
        <strain evidence="4 5">MI-G</strain>
    </source>
</reference>
<feature type="chain" id="PRO_5045780409" evidence="3">
    <location>
        <begin position="22"/>
        <end position="299"/>
    </location>
</feature>
<evidence type="ECO:0000256" key="3">
    <source>
        <dbReference type="SAM" id="SignalP"/>
    </source>
</evidence>
<dbReference type="Gene3D" id="3.40.50.1820">
    <property type="entry name" value="alpha/beta hydrolase"/>
    <property type="match status" value="1"/>
</dbReference>
<keyword evidence="2 4" id="KW-0378">Hydrolase</keyword>
<accession>A0ABY9EG98</accession>
<dbReference type="InterPro" id="IPR052558">
    <property type="entry name" value="Siderophore_Hydrolase_D"/>
</dbReference>
<evidence type="ECO:0000313" key="5">
    <source>
        <dbReference type="Proteomes" id="UP001321520"/>
    </source>
</evidence>
<feature type="signal peptide" evidence="3">
    <location>
        <begin position="1"/>
        <end position="21"/>
    </location>
</feature>
<name>A0ABY9EG98_9GAMM</name>
<organism evidence="4 5">
    <name type="scientific">Microbulbifer spongiae</name>
    <dbReference type="NCBI Taxonomy" id="2944933"/>
    <lineage>
        <taxon>Bacteria</taxon>
        <taxon>Pseudomonadati</taxon>
        <taxon>Pseudomonadota</taxon>
        <taxon>Gammaproteobacteria</taxon>
        <taxon>Cellvibrionales</taxon>
        <taxon>Microbulbiferaceae</taxon>
        <taxon>Microbulbifer</taxon>
    </lineage>
</organism>
<dbReference type="GO" id="GO:0016787">
    <property type="term" value="F:hydrolase activity"/>
    <property type="evidence" value="ECO:0007669"/>
    <property type="project" value="UniProtKB-KW"/>
</dbReference>
<keyword evidence="5" id="KW-1185">Reference proteome</keyword>
<dbReference type="Pfam" id="PF00756">
    <property type="entry name" value="Esterase"/>
    <property type="match status" value="1"/>
</dbReference>
<dbReference type="Proteomes" id="UP001321520">
    <property type="component" value="Chromosome"/>
</dbReference>
<evidence type="ECO:0000313" key="4">
    <source>
        <dbReference type="EMBL" id="WKD51262.1"/>
    </source>
</evidence>
<proteinExistence type="inferred from homology"/>
<sequence length="299" mass="33544">MKIIGLWILVLMALAAQLVQAGTAEPTPFTRQGILSYHFHSELLERGFVIDVLLPLTYNPEANTRYPVIYMTDGFMHFPMTAPNLIQEQIPDARGKAKIPPVILVGISHPIDSSSLRMRLTDFTPVPGEIQGALLGGGADRFLEFIQKELKPFINNAFMGDENDETVAGHALGGLFALHTLFNHTDSFDRYVIGSPSIWWAGKQILESEVAYAERHSDLPKSVYLFIGGEETCVDDMSVCGVRDFGDMLQRLESRNYNSLSLHKRIFDRENHGTVVNPGYDKGLEQVFKSPLRPRKYSF</sequence>
<dbReference type="SUPFAM" id="SSF53474">
    <property type="entry name" value="alpha/beta-Hydrolases"/>
    <property type="match status" value="1"/>
</dbReference>
<dbReference type="PANTHER" id="PTHR40841">
    <property type="entry name" value="SIDEROPHORE TRIACETYLFUSARININE C ESTERASE"/>
    <property type="match status" value="1"/>
</dbReference>
<protein>
    <submittedName>
        <fullName evidence="4">Alpha/beta hydrolase-fold protein</fullName>
    </submittedName>
</protein>
<dbReference type="RefSeq" id="WP_301418368.1">
    <property type="nucleotide sequence ID" value="NZ_CP098023.1"/>
</dbReference>
<evidence type="ECO:0000256" key="1">
    <source>
        <dbReference type="ARBA" id="ARBA00005622"/>
    </source>
</evidence>
<dbReference type="InterPro" id="IPR029058">
    <property type="entry name" value="AB_hydrolase_fold"/>
</dbReference>
<evidence type="ECO:0000256" key="2">
    <source>
        <dbReference type="ARBA" id="ARBA00022801"/>
    </source>
</evidence>
<gene>
    <name evidence="4" type="ORF">M8T91_07550</name>
</gene>
<dbReference type="PANTHER" id="PTHR40841:SF2">
    <property type="entry name" value="SIDEROPHORE-DEGRADING ESTERASE (EUROFUNG)"/>
    <property type="match status" value="1"/>
</dbReference>
<keyword evidence="3" id="KW-0732">Signal</keyword>
<dbReference type="InterPro" id="IPR000801">
    <property type="entry name" value="Esterase-like"/>
</dbReference>